<proteinExistence type="predicted"/>
<name>A0A072TQT2_MEDTR</name>
<evidence type="ECO:0000313" key="1">
    <source>
        <dbReference type="EMBL" id="KEH15885.1"/>
    </source>
</evidence>
<accession>A0A072TQT2</accession>
<dbReference type="HOGENOM" id="CLU_2088466_0_0_1"/>
<keyword evidence="3" id="KW-1185">Reference proteome</keyword>
<reference evidence="1 3" key="1">
    <citation type="journal article" date="2011" name="Nature">
        <title>The Medicago genome provides insight into the evolution of rhizobial symbioses.</title>
        <authorList>
            <person name="Young N.D."/>
            <person name="Debelle F."/>
            <person name="Oldroyd G.E."/>
            <person name="Geurts R."/>
            <person name="Cannon S.B."/>
            <person name="Udvardi M.K."/>
            <person name="Benedito V.A."/>
            <person name="Mayer K.F."/>
            <person name="Gouzy J."/>
            <person name="Schoof H."/>
            <person name="Van de Peer Y."/>
            <person name="Proost S."/>
            <person name="Cook D.R."/>
            <person name="Meyers B.C."/>
            <person name="Spannagl M."/>
            <person name="Cheung F."/>
            <person name="De Mita S."/>
            <person name="Krishnakumar V."/>
            <person name="Gundlach H."/>
            <person name="Zhou S."/>
            <person name="Mudge J."/>
            <person name="Bharti A.K."/>
            <person name="Murray J.D."/>
            <person name="Naoumkina M.A."/>
            <person name="Rosen B."/>
            <person name="Silverstein K.A."/>
            <person name="Tang H."/>
            <person name="Rombauts S."/>
            <person name="Zhao P.X."/>
            <person name="Zhou P."/>
            <person name="Barbe V."/>
            <person name="Bardou P."/>
            <person name="Bechner M."/>
            <person name="Bellec A."/>
            <person name="Berger A."/>
            <person name="Berges H."/>
            <person name="Bidwell S."/>
            <person name="Bisseling T."/>
            <person name="Choisne N."/>
            <person name="Couloux A."/>
            <person name="Denny R."/>
            <person name="Deshpande S."/>
            <person name="Dai X."/>
            <person name="Doyle J.J."/>
            <person name="Dudez A.M."/>
            <person name="Farmer A.D."/>
            <person name="Fouteau S."/>
            <person name="Franken C."/>
            <person name="Gibelin C."/>
            <person name="Gish J."/>
            <person name="Goldstein S."/>
            <person name="Gonzalez A.J."/>
            <person name="Green P.J."/>
            <person name="Hallab A."/>
            <person name="Hartog M."/>
            <person name="Hua A."/>
            <person name="Humphray S.J."/>
            <person name="Jeong D.H."/>
            <person name="Jing Y."/>
            <person name="Jocker A."/>
            <person name="Kenton S.M."/>
            <person name="Kim D.J."/>
            <person name="Klee K."/>
            <person name="Lai H."/>
            <person name="Lang C."/>
            <person name="Lin S."/>
            <person name="Macmil S.L."/>
            <person name="Magdelenat G."/>
            <person name="Matthews L."/>
            <person name="McCorrison J."/>
            <person name="Monaghan E.L."/>
            <person name="Mun J.H."/>
            <person name="Najar F.Z."/>
            <person name="Nicholson C."/>
            <person name="Noirot C."/>
            <person name="O'Bleness M."/>
            <person name="Paule C.R."/>
            <person name="Poulain J."/>
            <person name="Prion F."/>
            <person name="Qin B."/>
            <person name="Qu C."/>
            <person name="Retzel E.F."/>
            <person name="Riddle C."/>
            <person name="Sallet E."/>
            <person name="Samain S."/>
            <person name="Samson N."/>
            <person name="Sanders I."/>
            <person name="Saurat O."/>
            <person name="Scarpelli C."/>
            <person name="Schiex T."/>
            <person name="Segurens B."/>
            <person name="Severin A.J."/>
            <person name="Sherrier D.J."/>
            <person name="Shi R."/>
            <person name="Sims S."/>
            <person name="Singer S.R."/>
            <person name="Sinharoy S."/>
            <person name="Sterck L."/>
            <person name="Viollet A."/>
            <person name="Wang B.B."/>
            <person name="Wang K."/>
            <person name="Wang M."/>
            <person name="Wang X."/>
            <person name="Warfsmann J."/>
            <person name="Weissenbach J."/>
            <person name="White D.D."/>
            <person name="White J.D."/>
            <person name="Wiley G.B."/>
            <person name="Wincker P."/>
            <person name="Xing Y."/>
            <person name="Yang L."/>
            <person name="Yao Z."/>
            <person name="Ying F."/>
            <person name="Zhai J."/>
            <person name="Zhou L."/>
            <person name="Zuber A."/>
            <person name="Denarie J."/>
            <person name="Dixon R.A."/>
            <person name="May G.D."/>
            <person name="Schwartz D.C."/>
            <person name="Rogers J."/>
            <person name="Quetier F."/>
            <person name="Town C.D."/>
            <person name="Roe B.A."/>
        </authorList>
    </citation>
    <scope>NUCLEOTIDE SEQUENCE [LARGE SCALE GENOMIC DNA]</scope>
    <source>
        <strain evidence="1">A17</strain>
        <strain evidence="2 3">cv. Jemalong A17</strain>
    </source>
</reference>
<dbReference type="EMBL" id="KL403189">
    <property type="protein sequence ID" value="KEH15885.1"/>
    <property type="molecule type" value="Genomic_DNA"/>
</dbReference>
<dbReference type="AlphaFoldDB" id="A0A072TQT2"/>
<dbReference type="EnsemblPlants" id="KEH15885">
    <property type="protein sequence ID" value="KEH15885"/>
    <property type="gene ID" value="MTR_0464s0010"/>
</dbReference>
<reference evidence="2" key="3">
    <citation type="submission" date="2015-06" db="UniProtKB">
        <authorList>
            <consortium name="EnsemblPlants"/>
        </authorList>
    </citation>
    <scope>IDENTIFICATION</scope>
    <source>
        <strain evidence="2">cv. Jemalong A17</strain>
    </source>
</reference>
<dbReference type="Proteomes" id="UP000002051">
    <property type="component" value="Unassembled WGS sequence"/>
</dbReference>
<evidence type="ECO:0000313" key="3">
    <source>
        <dbReference type="Proteomes" id="UP000002051"/>
    </source>
</evidence>
<organism evidence="1 3">
    <name type="scientific">Medicago truncatula</name>
    <name type="common">Barrel medic</name>
    <name type="synonym">Medicago tribuloides</name>
    <dbReference type="NCBI Taxonomy" id="3880"/>
    <lineage>
        <taxon>Eukaryota</taxon>
        <taxon>Viridiplantae</taxon>
        <taxon>Streptophyta</taxon>
        <taxon>Embryophyta</taxon>
        <taxon>Tracheophyta</taxon>
        <taxon>Spermatophyta</taxon>
        <taxon>Magnoliopsida</taxon>
        <taxon>eudicotyledons</taxon>
        <taxon>Gunneridae</taxon>
        <taxon>Pentapetalae</taxon>
        <taxon>rosids</taxon>
        <taxon>fabids</taxon>
        <taxon>Fabales</taxon>
        <taxon>Fabaceae</taxon>
        <taxon>Papilionoideae</taxon>
        <taxon>50 kb inversion clade</taxon>
        <taxon>NPAAA clade</taxon>
        <taxon>Hologalegina</taxon>
        <taxon>IRL clade</taxon>
        <taxon>Trifolieae</taxon>
        <taxon>Medicago</taxon>
    </lineage>
</organism>
<protein>
    <submittedName>
        <fullName evidence="1 2">Uncharacterized protein</fullName>
    </submittedName>
</protein>
<gene>
    <name evidence="1" type="ORF">MTR_0464s0010</name>
</gene>
<sequence>MQEIGKSKKTPHTLGTDSLGIRKDELELRYGLEYSRGDMYVVSHKDAKGNLSMNKQGEKLEKASEVDVLKAQVALLMQINLRQLATVASPLNPCESPHLRLLATVAVPFAAIGTAVL</sequence>
<reference evidence="1 3" key="2">
    <citation type="journal article" date="2014" name="BMC Genomics">
        <title>An improved genome release (version Mt4.0) for the model legume Medicago truncatula.</title>
        <authorList>
            <person name="Tang H."/>
            <person name="Krishnakumar V."/>
            <person name="Bidwell S."/>
            <person name="Rosen B."/>
            <person name="Chan A."/>
            <person name="Zhou S."/>
            <person name="Gentzbittel L."/>
            <person name="Childs K.L."/>
            <person name="Yandell M."/>
            <person name="Gundlach H."/>
            <person name="Mayer K.F."/>
            <person name="Schwartz D.C."/>
            <person name="Town C.D."/>
        </authorList>
    </citation>
    <scope>GENOME REANNOTATION</scope>
    <source>
        <strain evidence="1">A17</strain>
        <strain evidence="2 3">cv. Jemalong A17</strain>
    </source>
</reference>
<evidence type="ECO:0000313" key="2">
    <source>
        <dbReference type="EnsemblPlants" id="KEH15885"/>
    </source>
</evidence>